<organism evidence="1 2">
    <name type="scientific">Smittium culicis</name>
    <dbReference type="NCBI Taxonomy" id="133412"/>
    <lineage>
        <taxon>Eukaryota</taxon>
        <taxon>Fungi</taxon>
        <taxon>Fungi incertae sedis</taxon>
        <taxon>Zoopagomycota</taxon>
        <taxon>Kickxellomycotina</taxon>
        <taxon>Harpellomycetes</taxon>
        <taxon>Harpellales</taxon>
        <taxon>Legeriomycetaceae</taxon>
        <taxon>Smittium</taxon>
    </lineage>
</organism>
<dbReference type="Proteomes" id="UP000187283">
    <property type="component" value="Unassembled WGS sequence"/>
</dbReference>
<dbReference type="AlphaFoldDB" id="A0A1R1XNY4"/>
<protein>
    <submittedName>
        <fullName evidence="1">Uncharacterized protein</fullName>
    </submittedName>
</protein>
<evidence type="ECO:0000313" key="2">
    <source>
        <dbReference type="Proteomes" id="UP000187283"/>
    </source>
</evidence>
<gene>
    <name evidence="1" type="ORF">AYI70_g6655</name>
</gene>
<sequence length="95" mass="10914">MIRFSYIETLRYTTLFEAQVLKILSLLEKRPPISILELSEPSLSAAFVSFEQLEISDSRRGALGILPSRSDLSPFIWYTAFKTYASYDISALYCY</sequence>
<reference evidence="1 2" key="1">
    <citation type="submission" date="2017-01" db="EMBL/GenBank/DDBJ databases">
        <authorList>
            <person name="Mah S.A."/>
            <person name="Swanson W.J."/>
            <person name="Moy G.W."/>
            <person name="Vacquier V.D."/>
        </authorList>
    </citation>
    <scope>NUCLEOTIDE SEQUENCE [LARGE SCALE GENOMIC DNA]</scope>
    <source>
        <strain evidence="1 2">GSMNP</strain>
    </source>
</reference>
<accession>A0A1R1XNY4</accession>
<dbReference type="EMBL" id="LSSN01002362">
    <property type="protein sequence ID" value="OMJ16366.1"/>
    <property type="molecule type" value="Genomic_DNA"/>
</dbReference>
<comment type="caution">
    <text evidence="1">The sequence shown here is derived from an EMBL/GenBank/DDBJ whole genome shotgun (WGS) entry which is preliminary data.</text>
</comment>
<evidence type="ECO:0000313" key="1">
    <source>
        <dbReference type="EMBL" id="OMJ16366.1"/>
    </source>
</evidence>
<name>A0A1R1XNY4_9FUNG</name>
<keyword evidence="2" id="KW-1185">Reference proteome</keyword>
<proteinExistence type="predicted"/>